<dbReference type="Pfam" id="PF01042">
    <property type="entry name" value="Ribonuc_L-PSP"/>
    <property type="match status" value="1"/>
</dbReference>
<organism evidence="2 3">
    <name type="scientific">Streptomyces rubiginosohelvolus</name>
    <dbReference type="NCBI Taxonomy" id="67362"/>
    <lineage>
        <taxon>Bacteria</taxon>
        <taxon>Bacillati</taxon>
        <taxon>Actinomycetota</taxon>
        <taxon>Actinomycetes</taxon>
        <taxon>Kitasatosporales</taxon>
        <taxon>Streptomycetaceae</taxon>
        <taxon>Streptomyces</taxon>
    </lineage>
</organism>
<sequence length="121" mass="12219">MPVNRISPPSLQALAAVGATRNDIITETVYVVDYTPELLPAIFGPLRSGLSAAPASTLVGVSALFAPEYLLEVQVVAALPGPGSHSRTTPTDNTAANTAGRRPTTAAPTPPSGQAPNCAGS</sequence>
<keyword evidence="2" id="KW-0378">Hydrolase</keyword>
<dbReference type="GO" id="GO:0016787">
    <property type="term" value="F:hydrolase activity"/>
    <property type="evidence" value="ECO:0007669"/>
    <property type="project" value="UniProtKB-KW"/>
</dbReference>
<dbReference type="InterPro" id="IPR035959">
    <property type="entry name" value="RutC-like_sf"/>
</dbReference>
<dbReference type="Gene3D" id="3.30.1330.40">
    <property type="entry name" value="RutC-like"/>
    <property type="match status" value="1"/>
</dbReference>
<gene>
    <name evidence="2" type="ORF">ACFWOQ_01800</name>
</gene>
<name>A0ABW6EW73_9ACTN</name>
<evidence type="ECO:0000256" key="1">
    <source>
        <dbReference type="SAM" id="MobiDB-lite"/>
    </source>
</evidence>
<dbReference type="SUPFAM" id="SSF55298">
    <property type="entry name" value="YjgF-like"/>
    <property type="match status" value="1"/>
</dbReference>
<evidence type="ECO:0000313" key="3">
    <source>
        <dbReference type="Proteomes" id="UP001598352"/>
    </source>
</evidence>
<dbReference type="RefSeq" id="WP_382761884.1">
    <property type="nucleotide sequence ID" value="NZ_JBHXKZ010000001.1"/>
</dbReference>
<accession>A0ABW6EW73</accession>
<feature type="compositionally biased region" description="Low complexity" evidence="1">
    <location>
        <begin position="88"/>
        <end position="107"/>
    </location>
</feature>
<evidence type="ECO:0000313" key="2">
    <source>
        <dbReference type="EMBL" id="MFD4821291.1"/>
    </source>
</evidence>
<reference evidence="2 3" key="1">
    <citation type="submission" date="2024-09" db="EMBL/GenBank/DDBJ databases">
        <title>The Natural Products Discovery Center: Release of the First 8490 Sequenced Strains for Exploring Actinobacteria Biosynthetic Diversity.</title>
        <authorList>
            <person name="Kalkreuter E."/>
            <person name="Kautsar S.A."/>
            <person name="Yang D."/>
            <person name="Bader C.D."/>
            <person name="Teijaro C.N."/>
            <person name="Fluegel L."/>
            <person name="Davis C.M."/>
            <person name="Simpson J.R."/>
            <person name="Lauterbach L."/>
            <person name="Steele A.D."/>
            <person name="Gui C."/>
            <person name="Meng S."/>
            <person name="Li G."/>
            <person name="Viehrig K."/>
            <person name="Ye F."/>
            <person name="Su P."/>
            <person name="Kiefer A.F."/>
            <person name="Nichols A."/>
            <person name="Cepeda A.J."/>
            <person name="Yan W."/>
            <person name="Fan B."/>
            <person name="Jiang Y."/>
            <person name="Adhikari A."/>
            <person name="Zheng C.-J."/>
            <person name="Schuster L."/>
            <person name="Cowan T.M."/>
            <person name="Smanski M.J."/>
            <person name="Chevrette M.G."/>
            <person name="De Carvalho L.P.S."/>
            <person name="Shen B."/>
        </authorList>
    </citation>
    <scope>NUCLEOTIDE SEQUENCE [LARGE SCALE GENOMIC DNA]</scope>
    <source>
        <strain evidence="2 3">NPDC058428</strain>
    </source>
</reference>
<dbReference type="EC" id="3.5.-.-" evidence="2"/>
<keyword evidence="3" id="KW-1185">Reference proteome</keyword>
<protein>
    <submittedName>
        <fullName evidence="2">RidA family protein</fullName>
        <ecNumber evidence="2">3.5.-.-</ecNumber>
    </submittedName>
</protein>
<proteinExistence type="predicted"/>
<dbReference type="InterPro" id="IPR006175">
    <property type="entry name" value="YjgF/YER057c/UK114"/>
</dbReference>
<dbReference type="EMBL" id="JBHXKZ010000001">
    <property type="protein sequence ID" value="MFD4821291.1"/>
    <property type="molecule type" value="Genomic_DNA"/>
</dbReference>
<comment type="caution">
    <text evidence="2">The sequence shown here is derived from an EMBL/GenBank/DDBJ whole genome shotgun (WGS) entry which is preliminary data.</text>
</comment>
<dbReference type="Proteomes" id="UP001598352">
    <property type="component" value="Unassembled WGS sequence"/>
</dbReference>
<feature type="region of interest" description="Disordered" evidence="1">
    <location>
        <begin position="80"/>
        <end position="121"/>
    </location>
</feature>